<reference evidence="2" key="1">
    <citation type="journal article" date="2014" name="Int. J. Syst. Evol. Microbiol.">
        <title>Complete genome sequence of Corynebacterium casei LMG S-19264T (=DSM 44701T), isolated from a smear-ripened cheese.</title>
        <authorList>
            <consortium name="US DOE Joint Genome Institute (JGI-PGF)"/>
            <person name="Walter F."/>
            <person name="Albersmeier A."/>
            <person name="Kalinowski J."/>
            <person name="Ruckert C."/>
        </authorList>
    </citation>
    <scope>NUCLEOTIDE SEQUENCE</scope>
    <source>
        <strain evidence="2">JCM 3086</strain>
    </source>
</reference>
<dbReference type="InterPro" id="IPR003474">
    <property type="entry name" value="Glcn_transporter"/>
</dbReference>
<gene>
    <name evidence="2" type="ORF">GCM10010121_019370</name>
</gene>
<evidence type="ECO:0000313" key="3">
    <source>
        <dbReference type="Proteomes" id="UP000657574"/>
    </source>
</evidence>
<dbReference type="Proteomes" id="UP000657574">
    <property type="component" value="Unassembled WGS sequence"/>
</dbReference>
<feature type="transmembrane region" description="Helical" evidence="1">
    <location>
        <begin position="20"/>
        <end position="45"/>
    </location>
</feature>
<dbReference type="GO" id="GO:0016020">
    <property type="term" value="C:membrane"/>
    <property type="evidence" value="ECO:0007669"/>
    <property type="project" value="InterPro"/>
</dbReference>
<comment type="caution">
    <text evidence="2">The sequence shown here is derived from an EMBL/GenBank/DDBJ whole genome shotgun (WGS) entry which is preliminary data.</text>
</comment>
<dbReference type="Pfam" id="PF02447">
    <property type="entry name" value="GntP_permease"/>
    <property type="match status" value="1"/>
</dbReference>
<dbReference type="AlphaFoldDB" id="A0A917KCG8"/>
<keyword evidence="3" id="KW-1185">Reference proteome</keyword>
<sequence>MSHPLAAAAPASPPHTGGLLLLVDGTAGLLTVAAVGIALLLFLIIKARLQPFVALLAVSIAVGLLSGLSVTWSPCCRWRASWWQRC</sequence>
<name>A0A917KCG8_9ACTN</name>
<protein>
    <submittedName>
        <fullName evidence="2">Uncharacterized protein</fullName>
    </submittedName>
</protein>
<dbReference type="GO" id="GO:0015128">
    <property type="term" value="F:gluconate transmembrane transporter activity"/>
    <property type="evidence" value="ECO:0007669"/>
    <property type="project" value="InterPro"/>
</dbReference>
<organism evidence="2 3">
    <name type="scientific">Streptomyces brasiliensis</name>
    <dbReference type="NCBI Taxonomy" id="1954"/>
    <lineage>
        <taxon>Bacteria</taxon>
        <taxon>Bacillati</taxon>
        <taxon>Actinomycetota</taxon>
        <taxon>Actinomycetes</taxon>
        <taxon>Kitasatosporales</taxon>
        <taxon>Streptomycetaceae</taxon>
        <taxon>Streptomyces</taxon>
    </lineage>
</organism>
<evidence type="ECO:0000313" key="2">
    <source>
        <dbReference type="EMBL" id="GGJ09173.1"/>
    </source>
</evidence>
<keyword evidence="1" id="KW-0812">Transmembrane</keyword>
<keyword evidence="1" id="KW-0472">Membrane</keyword>
<proteinExistence type="predicted"/>
<reference evidence="2" key="2">
    <citation type="submission" date="2020-09" db="EMBL/GenBank/DDBJ databases">
        <authorList>
            <person name="Sun Q."/>
            <person name="Ohkuma M."/>
        </authorList>
    </citation>
    <scope>NUCLEOTIDE SEQUENCE</scope>
    <source>
        <strain evidence="2">JCM 3086</strain>
    </source>
</reference>
<keyword evidence="1" id="KW-1133">Transmembrane helix</keyword>
<accession>A0A917KCG8</accession>
<evidence type="ECO:0000256" key="1">
    <source>
        <dbReference type="SAM" id="Phobius"/>
    </source>
</evidence>
<dbReference type="EMBL" id="BMQA01000005">
    <property type="protein sequence ID" value="GGJ09173.1"/>
    <property type="molecule type" value="Genomic_DNA"/>
</dbReference>
<feature type="transmembrane region" description="Helical" evidence="1">
    <location>
        <begin position="52"/>
        <end position="72"/>
    </location>
</feature>